<dbReference type="CDD" id="cd07714">
    <property type="entry name" value="RNaseJ_MBL-fold"/>
    <property type="match status" value="1"/>
</dbReference>
<dbReference type="Pfam" id="PF00753">
    <property type="entry name" value="Lactamase_B"/>
    <property type="match status" value="1"/>
</dbReference>
<evidence type="ECO:0000313" key="8">
    <source>
        <dbReference type="Proteomes" id="UP000228626"/>
    </source>
</evidence>
<name>A0A2H0V2K6_9BACT</name>
<proteinExistence type="predicted"/>
<dbReference type="Gene3D" id="3.40.50.10710">
    <property type="entry name" value="Metallo-hydrolase/oxidoreductase"/>
    <property type="match status" value="1"/>
</dbReference>
<keyword evidence="4" id="KW-0694">RNA-binding</keyword>
<dbReference type="InterPro" id="IPR042173">
    <property type="entry name" value="RNase_J_2"/>
</dbReference>
<evidence type="ECO:0000259" key="6">
    <source>
        <dbReference type="SMART" id="SM00849"/>
    </source>
</evidence>
<dbReference type="EMBL" id="PFAR01000016">
    <property type="protein sequence ID" value="PIR93327.1"/>
    <property type="molecule type" value="Genomic_DNA"/>
</dbReference>
<evidence type="ECO:0000256" key="5">
    <source>
        <dbReference type="SAM" id="MobiDB-lite"/>
    </source>
</evidence>
<dbReference type="SUPFAM" id="SSF56281">
    <property type="entry name" value="Metallo-hydrolase/oxidoreductase"/>
    <property type="match status" value="1"/>
</dbReference>
<dbReference type="Pfam" id="PF22505">
    <property type="entry name" value="RNase_J_b_CASP"/>
    <property type="match status" value="1"/>
</dbReference>
<dbReference type="InterPro" id="IPR036866">
    <property type="entry name" value="RibonucZ/Hydroxyglut_hydro"/>
</dbReference>
<evidence type="ECO:0000313" key="7">
    <source>
        <dbReference type="EMBL" id="PIR93327.1"/>
    </source>
</evidence>
<dbReference type="InterPro" id="IPR001279">
    <property type="entry name" value="Metallo-B-lactamas"/>
</dbReference>
<dbReference type="InterPro" id="IPR041636">
    <property type="entry name" value="RNase_J_C"/>
</dbReference>
<protein>
    <recommendedName>
        <fullName evidence="6">Metallo-beta-lactamase domain-containing protein</fullName>
    </recommendedName>
</protein>
<dbReference type="InterPro" id="IPR004613">
    <property type="entry name" value="RNase_J"/>
</dbReference>
<dbReference type="GO" id="GO:0004527">
    <property type="term" value="F:exonuclease activity"/>
    <property type="evidence" value="ECO:0007669"/>
    <property type="project" value="UniProtKB-KW"/>
</dbReference>
<evidence type="ECO:0000256" key="1">
    <source>
        <dbReference type="ARBA" id="ARBA00022490"/>
    </source>
</evidence>
<evidence type="ECO:0000256" key="4">
    <source>
        <dbReference type="ARBA" id="ARBA00022884"/>
    </source>
</evidence>
<feature type="domain" description="Metallo-beta-lactamase" evidence="6">
    <location>
        <begin position="85"/>
        <end position="264"/>
    </location>
</feature>
<evidence type="ECO:0000256" key="3">
    <source>
        <dbReference type="ARBA" id="ARBA00022839"/>
    </source>
</evidence>
<gene>
    <name evidence="7" type="ORF">COT99_01375</name>
</gene>
<keyword evidence="3" id="KW-0378">Hydrolase</keyword>
<dbReference type="Gene3D" id="3.10.20.580">
    <property type="match status" value="1"/>
</dbReference>
<dbReference type="SMART" id="SM00849">
    <property type="entry name" value="Lactamase_B"/>
    <property type="match status" value="1"/>
</dbReference>
<dbReference type="NCBIfam" id="TIGR00649">
    <property type="entry name" value="MG423"/>
    <property type="match status" value="1"/>
</dbReference>
<dbReference type="PANTHER" id="PTHR43694:SF1">
    <property type="entry name" value="RIBONUCLEASE J"/>
    <property type="match status" value="1"/>
</dbReference>
<feature type="region of interest" description="Disordered" evidence="5">
    <location>
        <begin position="1"/>
        <end position="76"/>
    </location>
</feature>
<accession>A0A2H0V2K6</accession>
<dbReference type="InterPro" id="IPR055132">
    <property type="entry name" value="RNase_J_b_CASP"/>
</dbReference>
<dbReference type="GO" id="GO:0046872">
    <property type="term" value="F:metal ion binding"/>
    <property type="evidence" value="ECO:0007669"/>
    <property type="project" value="InterPro"/>
</dbReference>
<dbReference type="Pfam" id="PF17770">
    <property type="entry name" value="RNase_J_C"/>
    <property type="match status" value="1"/>
</dbReference>
<keyword evidence="3" id="KW-0269">Exonuclease</keyword>
<dbReference type="GO" id="GO:0003723">
    <property type="term" value="F:RNA binding"/>
    <property type="evidence" value="ECO:0007669"/>
    <property type="project" value="UniProtKB-KW"/>
</dbReference>
<organism evidence="7 8">
    <name type="scientific">Candidatus Falkowbacteria bacterium CG10_big_fil_rev_8_21_14_0_10_43_10</name>
    <dbReference type="NCBI Taxonomy" id="1974567"/>
    <lineage>
        <taxon>Bacteria</taxon>
        <taxon>Candidatus Falkowiibacteriota</taxon>
    </lineage>
</organism>
<dbReference type="PANTHER" id="PTHR43694">
    <property type="entry name" value="RIBONUCLEASE J"/>
    <property type="match status" value="1"/>
</dbReference>
<keyword evidence="1" id="KW-0963">Cytoplasm</keyword>
<reference evidence="8" key="1">
    <citation type="submission" date="2017-09" db="EMBL/GenBank/DDBJ databases">
        <title>Depth-based differentiation of microbial function through sediment-hosted aquifers and enrichment of novel symbionts in the deep terrestrial subsurface.</title>
        <authorList>
            <person name="Probst A.J."/>
            <person name="Ladd B."/>
            <person name="Jarett J.K."/>
            <person name="Geller-Mcgrath D.E."/>
            <person name="Sieber C.M.K."/>
            <person name="Emerson J.B."/>
            <person name="Anantharaman K."/>
            <person name="Thomas B.C."/>
            <person name="Malmstrom R."/>
            <person name="Stieglmeier M."/>
            <person name="Klingl A."/>
            <person name="Woyke T."/>
            <person name="Ryan C.M."/>
            <person name="Banfield J.F."/>
        </authorList>
    </citation>
    <scope>NUCLEOTIDE SEQUENCE [LARGE SCALE GENOMIC DNA]</scope>
</reference>
<sequence>MFTKRLIRSYGGHKNQPGQNKQAQEISLSDLPRAQNNEQPRKNKRHSGRNQAKQLRSNPADENGHKKTGSDSLKIYPLGGQEEVGRNCTVFEYDNDIIILDMGIQFPDEDMPGIDYIIPNTESLENKKHNIRGVLFSHGHLDHIGAAPMMLENLGNPLIIGRNLTLALIKNRQEDYKRNTAKNLKTLLIKSLDQKIKLGKFKISFFQVDHSIMDAMGVIIETPHGTIIHPGDWTMEVDPMENNPINYDKLLKLPSPRILMLESLGVTYDKPPVPIKITLRNLQNLIDSALGRIIIGTFSSQIERIKYLLEHAEKVGKKVAVDGYSMKMNVEIAKELGYIKVHKETLIGVDKIHQYPDNKIIVICTGAQGESNAVFSRIVNNNHRYIKIQKNDTVVFSSSIIPGNEESVQKLKDQVYHLTENVIHNEIMDVHTGGHATSADIVKVINQIKPDYFIPVYANYYMLIEAKKLAMRNGLRENQIFILENGNILEFKNGRPNLHKEKVNTDYVMVDGLGVGDISNVVLRDRQVMSDEGMIVVIATIYNKNSKLVGNPDIISRGFIHMKENKDLVESTRKKVREIVESGSTKTKTDENFIKNKLRNDLGQFLFQKTQRRPMVLPVIIKV</sequence>
<comment type="caution">
    <text evidence="7">The sequence shown here is derived from an EMBL/GenBank/DDBJ whole genome shotgun (WGS) entry which is preliminary data.</text>
</comment>
<dbReference type="Proteomes" id="UP000228626">
    <property type="component" value="Unassembled WGS sequence"/>
</dbReference>
<dbReference type="Gene3D" id="3.60.15.10">
    <property type="entry name" value="Ribonuclease Z/Hydroxyacylglutathione hydrolase-like"/>
    <property type="match status" value="1"/>
</dbReference>
<keyword evidence="2" id="KW-0540">Nuclease</keyword>
<feature type="compositionally biased region" description="Polar residues" evidence="5">
    <location>
        <begin position="16"/>
        <end position="27"/>
    </location>
</feature>
<evidence type="ECO:0000256" key="2">
    <source>
        <dbReference type="ARBA" id="ARBA00022722"/>
    </source>
</evidence>
<dbReference type="AlphaFoldDB" id="A0A2H0V2K6"/>